<dbReference type="EMBL" id="JBHSWA010000001">
    <property type="protein sequence ID" value="MFC6640442.1"/>
    <property type="molecule type" value="Genomic_DNA"/>
</dbReference>
<evidence type="ECO:0000256" key="1">
    <source>
        <dbReference type="SAM" id="MobiDB-lite"/>
    </source>
</evidence>
<dbReference type="SUPFAM" id="SSF47090">
    <property type="entry name" value="PGBD-like"/>
    <property type="match status" value="1"/>
</dbReference>
<evidence type="ECO:0000313" key="3">
    <source>
        <dbReference type="EMBL" id="MFC6640442.1"/>
    </source>
</evidence>
<evidence type="ECO:0000259" key="2">
    <source>
        <dbReference type="Pfam" id="PF01471"/>
    </source>
</evidence>
<dbReference type="InterPro" id="IPR002477">
    <property type="entry name" value="Peptidoglycan-bd-like"/>
</dbReference>
<dbReference type="Gene3D" id="1.10.101.10">
    <property type="entry name" value="PGBD-like superfamily/PGBD"/>
    <property type="match status" value="1"/>
</dbReference>
<dbReference type="RefSeq" id="WP_386279760.1">
    <property type="nucleotide sequence ID" value="NZ_JBHSWA010000001.1"/>
</dbReference>
<name>A0ABW1YT90_9RHOB</name>
<protein>
    <submittedName>
        <fullName evidence="3">Peptidoglycan-binding domain-containing protein</fullName>
    </submittedName>
</protein>
<feature type="domain" description="Peptidoglycan binding-like" evidence="2">
    <location>
        <begin position="10"/>
        <end position="44"/>
    </location>
</feature>
<comment type="caution">
    <text evidence="3">The sequence shown here is derived from an EMBL/GenBank/DDBJ whole genome shotgun (WGS) entry which is preliminary data.</text>
</comment>
<dbReference type="Pfam" id="PF01471">
    <property type="entry name" value="PG_binding_1"/>
    <property type="match status" value="1"/>
</dbReference>
<reference evidence="4" key="1">
    <citation type="journal article" date="2019" name="Int. J. Syst. Evol. Microbiol.">
        <title>The Global Catalogue of Microorganisms (GCM) 10K type strain sequencing project: providing services to taxonomists for standard genome sequencing and annotation.</title>
        <authorList>
            <consortium name="The Broad Institute Genomics Platform"/>
            <consortium name="The Broad Institute Genome Sequencing Center for Infectious Disease"/>
            <person name="Wu L."/>
            <person name="Ma J."/>
        </authorList>
    </citation>
    <scope>NUCLEOTIDE SEQUENCE [LARGE SCALE GENOMIC DNA]</scope>
    <source>
        <strain evidence="4">NBRC 111368</strain>
    </source>
</reference>
<dbReference type="Proteomes" id="UP001596403">
    <property type="component" value="Unassembled WGS sequence"/>
</dbReference>
<feature type="compositionally biased region" description="Low complexity" evidence="1">
    <location>
        <begin position="78"/>
        <end position="93"/>
    </location>
</feature>
<evidence type="ECO:0000313" key="4">
    <source>
        <dbReference type="Proteomes" id="UP001596403"/>
    </source>
</evidence>
<organism evidence="3 4">
    <name type="scientific">Sulfitobacter profundi</name>
    <dbReference type="NCBI Taxonomy" id="2679961"/>
    <lineage>
        <taxon>Bacteria</taxon>
        <taxon>Pseudomonadati</taxon>
        <taxon>Pseudomonadota</taxon>
        <taxon>Alphaproteobacteria</taxon>
        <taxon>Rhodobacterales</taxon>
        <taxon>Roseobacteraceae</taxon>
        <taxon>Sulfitobacter</taxon>
    </lineage>
</organism>
<sequence length="122" mass="12920">MQDEPKLFNSETRKALQRKLSDFGFYDGAIDGLYGEGTQAAIRAAFGMKAAEGQGEAPETVEETRRADTLEAPPSTPATPVAAPAQTPAAPAEETPKIDAEPEPGADQNVTPVLRPKQAARE</sequence>
<feature type="region of interest" description="Disordered" evidence="1">
    <location>
        <begin position="53"/>
        <end position="122"/>
    </location>
</feature>
<proteinExistence type="predicted"/>
<keyword evidence="4" id="KW-1185">Reference proteome</keyword>
<dbReference type="InterPro" id="IPR036366">
    <property type="entry name" value="PGBDSf"/>
</dbReference>
<gene>
    <name evidence="3" type="ORF">ACFQAU_00440</name>
</gene>
<dbReference type="InterPro" id="IPR036365">
    <property type="entry name" value="PGBD-like_sf"/>
</dbReference>
<accession>A0ABW1YT90</accession>